<name>A0A9X1XKK2_9VIBR</name>
<accession>A0A9X1XKK2</accession>
<gene>
    <name evidence="1" type="ORF">KP803_11355</name>
</gene>
<dbReference type="Proteomes" id="UP001139559">
    <property type="component" value="Unassembled WGS sequence"/>
</dbReference>
<comment type="caution">
    <text evidence="1">The sequence shown here is derived from an EMBL/GenBank/DDBJ whole genome shotgun (WGS) entry which is preliminary data.</text>
</comment>
<dbReference type="EMBL" id="JAJHVV010000006">
    <property type="protein sequence ID" value="MCK6263865.1"/>
    <property type="molecule type" value="Genomic_DNA"/>
</dbReference>
<proteinExistence type="predicted"/>
<evidence type="ECO:0000313" key="1">
    <source>
        <dbReference type="EMBL" id="MCK6263865.1"/>
    </source>
</evidence>
<organism evidence="1 2">
    <name type="scientific">Vibrio amylolyticus</name>
    <dbReference type="NCBI Taxonomy" id="2847292"/>
    <lineage>
        <taxon>Bacteria</taxon>
        <taxon>Pseudomonadati</taxon>
        <taxon>Pseudomonadota</taxon>
        <taxon>Gammaproteobacteria</taxon>
        <taxon>Vibrionales</taxon>
        <taxon>Vibrionaceae</taxon>
        <taxon>Vibrio</taxon>
    </lineage>
</organism>
<sequence length="198" mass="23283">MSELTPQQEQAIATFKSNLHLPNDGFHTLITELCKEYQLPFQKVRSTVVKAQRTVEKRIRHEFEQLNDNDLTKEQWLKSINLSLVALAKDNQSVMERLESDTNYVKALEMLDSSIDSEDHREELLELLYLAYEKTVFKPLAAMLHTNPLYWKLMLAEELYQMTEETRQKFSDYPQYMEAAETLFELDQKARALELGMK</sequence>
<reference evidence="1" key="1">
    <citation type="submission" date="2021-11" db="EMBL/GenBank/DDBJ databases">
        <title>Vibrio ZSDE26 sp. nov. and Vibrio ZSDZ34 sp. nov., isolated from coastal seawater in Qingdao.</title>
        <authorList>
            <person name="Zhang P."/>
        </authorList>
    </citation>
    <scope>NUCLEOTIDE SEQUENCE</scope>
    <source>
        <strain evidence="1">ZSDE26</strain>
    </source>
</reference>
<evidence type="ECO:0000313" key="2">
    <source>
        <dbReference type="Proteomes" id="UP001139559"/>
    </source>
</evidence>
<protein>
    <submittedName>
        <fullName evidence="1">Uncharacterized protein</fullName>
    </submittedName>
</protein>
<keyword evidence="2" id="KW-1185">Reference proteome</keyword>
<dbReference type="RefSeq" id="WP_248008947.1">
    <property type="nucleotide sequence ID" value="NZ_JAJHVV010000006.1"/>
</dbReference>
<dbReference type="AlphaFoldDB" id="A0A9X1XKK2"/>